<dbReference type="Proteomes" id="UP001375812">
    <property type="component" value="Unassembled WGS sequence"/>
</dbReference>
<gene>
    <name evidence="1" type="ORF">WH297_17380</name>
</gene>
<protein>
    <recommendedName>
        <fullName evidence="3">Tetratricopeptide repeat protein</fullName>
    </recommendedName>
</protein>
<sequence>MIAAQLSPDDIGVLRTLSHLLTLDGEADKALETISRLETLGDRHDPALHLLKSRALHAAGRQEEARQTFNLFVKMRAEIGA</sequence>
<name>A0ABU8PGV5_9HYPH</name>
<evidence type="ECO:0008006" key="3">
    <source>
        <dbReference type="Google" id="ProtNLM"/>
    </source>
</evidence>
<dbReference type="InterPro" id="IPR011990">
    <property type="entry name" value="TPR-like_helical_dom_sf"/>
</dbReference>
<dbReference type="Gene3D" id="1.25.40.10">
    <property type="entry name" value="Tetratricopeptide repeat domain"/>
    <property type="match status" value="1"/>
</dbReference>
<evidence type="ECO:0000313" key="1">
    <source>
        <dbReference type="EMBL" id="MEJ5021487.1"/>
    </source>
</evidence>
<evidence type="ECO:0000313" key="2">
    <source>
        <dbReference type="Proteomes" id="UP001375812"/>
    </source>
</evidence>
<reference evidence="1 2" key="1">
    <citation type="submission" date="2023-12" db="EMBL/GenBank/DDBJ databases">
        <title>Gut-associated functions are favored during microbiome assembly across C. elegans life.</title>
        <authorList>
            <person name="Zimmermann J."/>
        </authorList>
    </citation>
    <scope>NUCLEOTIDE SEQUENCE [LARGE SCALE GENOMIC DNA]</scope>
    <source>
        <strain evidence="1 2">MYb71</strain>
    </source>
</reference>
<dbReference type="RefSeq" id="WP_286154074.1">
    <property type="nucleotide sequence ID" value="NZ_JBBGZH010000002.1"/>
</dbReference>
<organism evidence="1 2">
    <name type="scientific">Ochrobactrum vermis</name>
    <dbReference type="NCBI Taxonomy" id="1827297"/>
    <lineage>
        <taxon>Bacteria</taxon>
        <taxon>Pseudomonadati</taxon>
        <taxon>Pseudomonadota</taxon>
        <taxon>Alphaproteobacteria</taxon>
        <taxon>Hyphomicrobiales</taxon>
        <taxon>Brucellaceae</taxon>
        <taxon>Brucella/Ochrobactrum group</taxon>
        <taxon>Ochrobactrum</taxon>
    </lineage>
</organism>
<proteinExistence type="predicted"/>
<dbReference type="EMBL" id="JBBGZH010000002">
    <property type="protein sequence ID" value="MEJ5021487.1"/>
    <property type="molecule type" value="Genomic_DNA"/>
</dbReference>
<keyword evidence="2" id="KW-1185">Reference proteome</keyword>
<comment type="caution">
    <text evidence="1">The sequence shown here is derived from an EMBL/GenBank/DDBJ whole genome shotgun (WGS) entry which is preliminary data.</text>
</comment>
<dbReference type="SUPFAM" id="SSF48452">
    <property type="entry name" value="TPR-like"/>
    <property type="match status" value="1"/>
</dbReference>
<accession>A0ABU8PGV5</accession>